<feature type="modified residue" description="4-aspartylphosphate" evidence="2">
    <location>
        <position position="75"/>
    </location>
</feature>
<evidence type="ECO:0000256" key="2">
    <source>
        <dbReference type="PROSITE-ProRule" id="PRU00169"/>
    </source>
</evidence>
<dbReference type="CDD" id="cd00156">
    <property type="entry name" value="REC"/>
    <property type="match status" value="1"/>
</dbReference>
<dbReference type="PANTHER" id="PTHR44591:SF21">
    <property type="entry name" value="TWO-COMPONENT RESPONSE REGULATOR"/>
    <property type="match status" value="1"/>
</dbReference>
<feature type="domain" description="Response regulatory" evidence="3">
    <location>
        <begin position="26"/>
        <end position="138"/>
    </location>
</feature>
<evidence type="ECO:0000259" key="3">
    <source>
        <dbReference type="PROSITE" id="PS50110"/>
    </source>
</evidence>
<reference evidence="4 5" key="1">
    <citation type="submission" date="2020-01" db="EMBL/GenBank/DDBJ databases">
        <title>Complete Genome Sequence of Pseudomonas putida Strain TS312, Harboring the HdtS type N-acyl-homoserine Lactone Synthase, Isolated from a Paper Mill.</title>
        <authorList>
            <person name="Hosoe A."/>
            <person name="Suenaga T."/>
            <person name="Sugi T."/>
            <person name="Izumi T."/>
            <person name="Nagai N."/>
            <person name="Terada A."/>
        </authorList>
    </citation>
    <scope>NUCLEOTIDE SEQUENCE [LARGE SCALE GENOMIC DNA]</scope>
    <source>
        <strain evidence="4 5">TS312</strain>
    </source>
</reference>
<evidence type="ECO:0000313" key="5">
    <source>
        <dbReference type="Proteomes" id="UP000464661"/>
    </source>
</evidence>
<keyword evidence="1 2" id="KW-0597">Phosphoprotein</keyword>
<dbReference type="SUPFAM" id="SSF52172">
    <property type="entry name" value="CheY-like"/>
    <property type="match status" value="1"/>
</dbReference>
<dbReference type="Pfam" id="PF00072">
    <property type="entry name" value="Response_reg"/>
    <property type="match status" value="1"/>
</dbReference>
<dbReference type="Gene3D" id="3.40.50.2300">
    <property type="match status" value="1"/>
</dbReference>
<organism evidence="4 5">
    <name type="scientific">Pseudomonas putida</name>
    <name type="common">Arthrobacter siderocapsulatus</name>
    <dbReference type="NCBI Taxonomy" id="303"/>
    <lineage>
        <taxon>Bacteria</taxon>
        <taxon>Pseudomonadati</taxon>
        <taxon>Pseudomonadota</taxon>
        <taxon>Gammaproteobacteria</taxon>
        <taxon>Pseudomonadales</taxon>
        <taxon>Pseudomonadaceae</taxon>
        <taxon>Pseudomonas</taxon>
    </lineage>
</organism>
<dbReference type="GO" id="GO:0000160">
    <property type="term" value="P:phosphorelay signal transduction system"/>
    <property type="evidence" value="ECO:0007669"/>
    <property type="project" value="InterPro"/>
</dbReference>
<proteinExistence type="predicted"/>
<dbReference type="SMART" id="SM00448">
    <property type="entry name" value="REC"/>
    <property type="match status" value="1"/>
</dbReference>
<evidence type="ECO:0000313" key="4">
    <source>
        <dbReference type="EMBL" id="BBU46519.1"/>
    </source>
</evidence>
<name>A0A7U6RE69_PSEPU</name>
<dbReference type="InterPro" id="IPR001789">
    <property type="entry name" value="Sig_transdc_resp-reg_receiver"/>
</dbReference>
<evidence type="ECO:0000256" key="1">
    <source>
        <dbReference type="ARBA" id="ARBA00022553"/>
    </source>
</evidence>
<dbReference type="PANTHER" id="PTHR44591">
    <property type="entry name" value="STRESS RESPONSE REGULATOR PROTEIN 1"/>
    <property type="match status" value="1"/>
</dbReference>
<dbReference type="InterPro" id="IPR050595">
    <property type="entry name" value="Bact_response_regulator"/>
</dbReference>
<protein>
    <submittedName>
        <fullName evidence="4">Response regulator</fullName>
    </submittedName>
</protein>
<gene>
    <name evidence="4" type="ORF">PPTS312_44340</name>
</gene>
<dbReference type="AlphaFoldDB" id="A0A7U6RE69"/>
<accession>A0A7U6RE69</accession>
<sequence length="148" mass="16486">MDGFIHVRLDKSTLMIEPKLPDMPPSVLLVEDEPALREMITMLLEDLGAAVTALATADEGIAMLRLQPWSLVITDVRTPGVSTGLNLAWIARKELPDTDVIVSSGYHPEMSEALPQGIHFLQKPWPLERFIECVKPYLMQDVDQRPAA</sequence>
<dbReference type="InterPro" id="IPR011006">
    <property type="entry name" value="CheY-like_superfamily"/>
</dbReference>
<dbReference type="PROSITE" id="PS50110">
    <property type="entry name" value="RESPONSE_REGULATORY"/>
    <property type="match status" value="1"/>
</dbReference>
<dbReference type="EMBL" id="AP022324">
    <property type="protein sequence ID" value="BBU46519.1"/>
    <property type="molecule type" value="Genomic_DNA"/>
</dbReference>
<dbReference type="Proteomes" id="UP000464661">
    <property type="component" value="Chromosome"/>
</dbReference>